<evidence type="ECO:0000256" key="1">
    <source>
        <dbReference type="SAM" id="MobiDB-lite"/>
    </source>
</evidence>
<feature type="transmembrane region" description="Helical" evidence="2">
    <location>
        <begin position="23"/>
        <end position="49"/>
    </location>
</feature>
<evidence type="ECO:0000313" key="4">
    <source>
        <dbReference type="Proteomes" id="UP000094622"/>
    </source>
</evidence>
<gene>
    <name evidence="3" type="ORF">A6302_00437</name>
</gene>
<sequence length="179" mass="18875">MTLATLLALCAYAGWFGAVAEALAPFVALAVSMVAAPAIAWATGGRYYLARKPRANWKLRATIECRVCQHAFEPEDMAFCPAYSAPICSLCCSLDARCHDLCKPGARLEAQIDAAVDAVAPRWLVAEGHSRLGTYLASSPCSLASSPSSSPSSTCRRPTAARSTSRSSGRRCGAPSSRC</sequence>
<dbReference type="Proteomes" id="UP000094622">
    <property type="component" value="Unassembled WGS sequence"/>
</dbReference>
<evidence type="ECO:0000313" key="3">
    <source>
        <dbReference type="EMBL" id="ODN72248.1"/>
    </source>
</evidence>
<dbReference type="AlphaFoldDB" id="A0A1E3H7E0"/>
<feature type="region of interest" description="Disordered" evidence="1">
    <location>
        <begin position="143"/>
        <end position="179"/>
    </location>
</feature>
<keyword evidence="2" id="KW-1133">Transmembrane helix</keyword>
<proteinExistence type="predicted"/>
<keyword evidence="4" id="KW-1185">Reference proteome</keyword>
<accession>A0A1E3H7E0</accession>
<protein>
    <submittedName>
        <fullName evidence="3">Uncharacterized protein</fullName>
    </submittedName>
</protein>
<keyword evidence="2" id="KW-0472">Membrane</keyword>
<comment type="caution">
    <text evidence="3">The sequence shown here is derived from an EMBL/GenBank/DDBJ whole genome shotgun (WGS) entry which is preliminary data.</text>
</comment>
<dbReference type="EMBL" id="MCRJ01000005">
    <property type="protein sequence ID" value="ODN72248.1"/>
    <property type="molecule type" value="Genomic_DNA"/>
</dbReference>
<evidence type="ECO:0000256" key="2">
    <source>
        <dbReference type="SAM" id="Phobius"/>
    </source>
</evidence>
<name>A0A1E3H7E0_9HYPH</name>
<dbReference type="PATRIC" id="fig|1439726.3.peg.463"/>
<keyword evidence="2" id="KW-0812">Transmembrane</keyword>
<reference evidence="3 4" key="1">
    <citation type="submission" date="2016-07" db="EMBL/GenBank/DDBJ databases">
        <title>Draft Genome Sequence of Methylobrevis pamukkalensis PK2.</title>
        <authorList>
            <person name="Vasilenko O.V."/>
            <person name="Doronina N.V."/>
            <person name="Shmareva M.N."/>
            <person name="Tarlachkov S.V."/>
            <person name="Mustakhimov I."/>
            <person name="Trotsenko Y.A."/>
        </authorList>
    </citation>
    <scope>NUCLEOTIDE SEQUENCE [LARGE SCALE GENOMIC DNA]</scope>
    <source>
        <strain evidence="3 4">PK2</strain>
    </source>
</reference>
<organism evidence="3 4">
    <name type="scientific">Methylobrevis pamukkalensis</name>
    <dbReference type="NCBI Taxonomy" id="1439726"/>
    <lineage>
        <taxon>Bacteria</taxon>
        <taxon>Pseudomonadati</taxon>
        <taxon>Pseudomonadota</taxon>
        <taxon>Alphaproteobacteria</taxon>
        <taxon>Hyphomicrobiales</taxon>
        <taxon>Pleomorphomonadaceae</taxon>
        <taxon>Methylobrevis</taxon>
    </lineage>
</organism>